<evidence type="ECO:0000313" key="3">
    <source>
        <dbReference type="Proteomes" id="UP001159641"/>
    </source>
</evidence>
<accession>A0AB34GQ91</accession>
<gene>
    <name evidence="2" type="ORF">J1605_000647</name>
</gene>
<evidence type="ECO:0000313" key="2">
    <source>
        <dbReference type="EMBL" id="KAJ8780604.1"/>
    </source>
</evidence>
<dbReference type="Proteomes" id="UP001159641">
    <property type="component" value="Unassembled WGS sequence"/>
</dbReference>
<reference evidence="2 3" key="1">
    <citation type="submission" date="2022-11" db="EMBL/GenBank/DDBJ databases">
        <title>Whole genome sequence of Eschrichtius robustus ER-17-0199.</title>
        <authorList>
            <person name="Bruniche-Olsen A."/>
            <person name="Black A.N."/>
            <person name="Fields C.J."/>
            <person name="Walden K."/>
            <person name="Dewoody J.A."/>
        </authorList>
    </citation>
    <scope>NUCLEOTIDE SEQUENCE [LARGE SCALE GENOMIC DNA]</scope>
    <source>
        <strain evidence="2">ER-17-0199</strain>
        <tissue evidence="2">Blubber</tissue>
    </source>
</reference>
<evidence type="ECO:0000256" key="1">
    <source>
        <dbReference type="SAM" id="MobiDB-lite"/>
    </source>
</evidence>
<feature type="region of interest" description="Disordered" evidence="1">
    <location>
        <begin position="42"/>
        <end position="80"/>
    </location>
</feature>
<feature type="compositionally biased region" description="Basic and acidic residues" evidence="1">
    <location>
        <begin position="124"/>
        <end position="133"/>
    </location>
</feature>
<comment type="caution">
    <text evidence="2">The sequence shown here is derived from an EMBL/GenBank/DDBJ whole genome shotgun (WGS) entry which is preliminary data.</text>
</comment>
<keyword evidence="3" id="KW-1185">Reference proteome</keyword>
<name>A0AB34GQ91_ESCRO</name>
<proteinExistence type="predicted"/>
<sequence>MEACFYTVTVNSRENAPPLHSGGKAAWFAHPGPARAQSSVARAARGGSVPAPSGPRPRVRAADYKSRQASRRPQSPERRGLRAALAGGLWCCAVRRGGAAWLAPGAPARSRRDANFGASGGVDKGTRAGDWQRRGPGAASRGRPAARVQGSAQGLAVRQPSDPIPGGPRPQGALQGRSQAPGAALGSWSCNKYLKVVPPPKVGPVQWLGHDAAVCRVPEGFHLGGQDLAPQGFFAAPLLLTPVHSLLATPAPHTWVIVHLRLEALAVLGGVRQERSQARAREAGGLAEAELAEQSMLLRI</sequence>
<feature type="compositionally biased region" description="Low complexity" evidence="1">
    <location>
        <begin position="134"/>
        <end position="147"/>
    </location>
</feature>
<protein>
    <submittedName>
        <fullName evidence="2">Uncharacterized protein</fullName>
    </submittedName>
</protein>
<dbReference type="AlphaFoldDB" id="A0AB34GQ91"/>
<feature type="region of interest" description="Disordered" evidence="1">
    <location>
        <begin position="104"/>
        <end position="180"/>
    </location>
</feature>
<dbReference type="EMBL" id="JAIQCJ010002152">
    <property type="protein sequence ID" value="KAJ8780604.1"/>
    <property type="molecule type" value="Genomic_DNA"/>
</dbReference>
<organism evidence="2 3">
    <name type="scientific">Eschrichtius robustus</name>
    <name type="common">California gray whale</name>
    <name type="synonym">Eschrichtius gibbosus</name>
    <dbReference type="NCBI Taxonomy" id="9764"/>
    <lineage>
        <taxon>Eukaryota</taxon>
        <taxon>Metazoa</taxon>
        <taxon>Chordata</taxon>
        <taxon>Craniata</taxon>
        <taxon>Vertebrata</taxon>
        <taxon>Euteleostomi</taxon>
        <taxon>Mammalia</taxon>
        <taxon>Eutheria</taxon>
        <taxon>Laurasiatheria</taxon>
        <taxon>Artiodactyla</taxon>
        <taxon>Whippomorpha</taxon>
        <taxon>Cetacea</taxon>
        <taxon>Mysticeti</taxon>
        <taxon>Eschrichtiidae</taxon>
        <taxon>Eschrichtius</taxon>
    </lineage>
</organism>